<dbReference type="GO" id="GO:0043565">
    <property type="term" value="F:sequence-specific DNA binding"/>
    <property type="evidence" value="ECO:0007669"/>
    <property type="project" value="TreeGrafter"/>
</dbReference>
<dbReference type="InterPro" id="IPR054502">
    <property type="entry name" value="bHLH-TF_ACT-like_plant"/>
</dbReference>
<keyword evidence="5" id="KW-0175">Coiled coil</keyword>
<dbReference type="InterPro" id="IPR051358">
    <property type="entry name" value="TF_AMS/ICE1/BHLH6-like"/>
</dbReference>
<comment type="subcellular location">
    <subcellularLocation>
        <location evidence="1">Nucleus</location>
    </subcellularLocation>
</comment>
<feature type="compositionally biased region" description="Low complexity" evidence="6">
    <location>
        <begin position="226"/>
        <end position="243"/>
    </location>
</feature>
<dbReference type="Pfam" id="PF22754">
    <property type="entry name" value="bHLH-TF_ACT-like_plant"/>
    <property type="match status" value="1"/>
</dbReference>
<sequence>MAMSVGGLERLMEEWLRPLVKAKQWDYCVVWKLGHDPSRFIEMMGCCCGGGYGPCANVKNEEGAQLCRDGFLEHCIKTKACEALSQLPDSMPLYSGIHTEVVILDQPRWISSHNASDSNPSQSHDSNGTRVLIPVLLTGLIELFATKNIPENRKMLDFFMDSFNVTLKQEAMTTHSSANVNLNASASLDEFHTEPILDKYLQNRFSSPNSPNFSPKPQVVPSITQSTSCPSLEGSSSGSNPSTEHPPFDLSLPPHGSLKPLEKSSRFKRPKCGDNLLKQQAVEKDNAKVMRRTGSETFRSKNLNAERKRRTRIKEGELALRALVPKITKMDRASIPTDAIEYIKELQKKVKELEEELREIEEEDSANREADLKVSALDKKKGGSNCLSSADHKQNSFIRKGPMEVHVEVYQLSKRECLIKLFYGHIRGGFTRLMETMDCLGLEVVDANVTTFDRNALIILRVEANEDIQAKKLREMLIKLTRETN</sequence>
<dbReference type="Proteomes" id="UP001457282">
    <property type="component" value="Unassembled WGS sequence"/>
</dbReference>
<dbReference type="PROSITE" id="PS50888">
    <property type="entry name" value="BHLH"/>
    <property type="match status" value="1"/>
</dbReference>
<evidence type="ECO:0000259" key="7">
    <source>
        <dbReference type="PROSITE" id="PS50888"/>
    </source>
</evidence>
<accession>A0AAW1XI57</accession>
<gene>
    <name evidence="8" type="ORF">M0R45_022590</name>
</gene>
<dbReference type="InterPro" id="IPR036638">
    <property type="entry name" value="HLH_DNA-bd_sf"/>
</dbReference>
<dbReference type="AlphaFoldDB" id="A0AAW1XI57"/>
<feature type="domain" description="BHLH" evidence="7">
    <location>
        <begin position="297"/>
        <end position="346"/>
    </location>
</feature>
<dbReference type="GO" id="GO:0005634">
    <property type="term" value="C:nucleus"/>
    <property type="evidence" value="ECO:0007669"/>
    <property type="project" value="UniProtKB-SubCell"/>
</dbReference>
<feature type="region of interest" description="Disordered" evidence="6">
    <location>
        <begin position="207"/>
        <end position="273"/>
    </location>
</feature>
<dbReference type="PANTHER" id="PTHR31945:SF63">
    <property type="entry name" value="TRANSCRIPTION FACTOR BHLH90"/>
    <property type="match status" value="1"/>
</dbReference>
<proteinExistence type="predicted"/>
<dbReference type="InterPro" id="IPR011598">
    <property type="entry name" value="bHLH_dom"/>
</dbReference>
<protein>
    <recommendedName>
        <fullName evidence="7">BHLH domain-containing protein</fullName>
    </recommendedName>
</protein>
<keyword evidence="9" id="KW-1185">Reference proteome</keyword>
<evidence type="ECO:0000313" key="8">
    <source>
        <dbReference type="EMBL" id="KAK9935488.1"/>
    </source>
</evidence>
<evidence type="ECO:0000256" key="3">
    <source>
        <dbReference type="ARBA" id="ARBA00023163"/>
    </source>
</evidence>
<keyword evidence="4" id="KW-0539">Nucleus</keyword>
<feature type="coiled-coil region" evidence="5">
    <location>
        <begin position="339"/>
        <end position="373"/>
    </location>
</feature>
<dbReference type="SMART" id="SM00353">
    <property type="entry name" value="HLH"/>
    <property type="match status" value="1"/>
</dbReference>
<dbReference type="EMBL" id="JBEDUW010000004">
    <property type="protein sequence ID" value="KAK9935488.1"/>
    <property type="molecule type" value="Genomic_DNA"/>
</dbReference>
<organism evidence="8 9">
    <name type="scientific">Rubus argutus</name>
    <name type="common">Southern blackberry</name>
    <dbReference type="NCBI Taxonomy" id="59490"/>
    <lineage>
        <taxon>Eukaryota</taxon>
        <taxon>Viridiplantae</taxon>
        <taxon>Streptophyta</taxon>
        <taxon>Embryophyta</taxon>
        <taxon>Tracheophyta</taxon>
        <taxon>Spermatophyta</taxon>
        <taxon>Magnoliopsida</taxon>
        <taxon>eudicotyledons</taxon>
        <taxon>Gunneridae</taxon>
        <taxon>Pentapetalae</taxon>
        <taxon>rosids</taxon>
        <taxon>fabids</taxon>
        <taxon>Rosales</taxon>
        <taxon>Rosaceae</taxon>
        <taxon>Rosoideae</taxon>
        <taxon>Rosoideae incertae sedis</taxon>
        <taxon>Rubus</taxon>
    </lineage>
</organism>
<dbReference type="GO" id="GO:0003700">
    <property type="term" value="F:DNA-binding transcription factor activity"/>
    <property type="evidence" value="ECO:0007669"/>
    <property type="project" value="TreeGrafter"/>
</dbReference>
<dbReference type="Pfam" id="PF14215">
    <property type="entry name" value="bHLH-MYC_N"/>
    <property type="match status" value="1"/>
</dbReference>
<evidence type="ECO:0000313" key="9">
    <source>
        <dbReference type="Proteomes" id="UP001457282"/>
    </source>
</evidence>
<dbReference type="InterPro" id="IPR025610">
    <property type="entry name" value="MYC/MYB_N"/>
</dbReference>
<evidence type="ECO:0000256" key="2">
    <source>
        <dbReference type="ARBA" id="ARBA00023015"/>
    </source>
</evidence>
<dbReference type="SUPFAM" id="SSF47459">
    <property type="entry name" value="HLH, helix-loop-helix DNA-binding domain"/>
    <property type="match status" value="1"/>
</dbReference>
<name>A0AAW1XI57_RUBAR</name>
<comment type="caution">
    <text evidence="8">The sequence shown here is derived from an EMBL/GenBank/DDBJ whole genome shotgun (WGS) entry which is preliminary data.</text>
</comment>
<evidence type="ECO:0000256" key="4">
    <source>
        <dbReference type="ARBA" id="ARBA00023242"/>
    </source>
</evidence>
<feature type="compositionally biased region" description="Low complexity" evidence="6">
    <location>
        <begin position="207"/>
        <end position="217"/>
    </location>
</feature>
<evidence type="ECO:0000256" key="6">
    <source>
        <dbReference type="SAM" id="MobiDB-lite"/>
    </source>
</evidence>
<dbReference type="PANTHER" id="PTHR31945">
    <property type="entry name" value="TRANSCRIPTION FACTOR SCREAM2-RELATED"/>
    <property type="match status" value="1"/>
</dbReference>
<dbReference type="Pfam" id="PF00010">
    <property type="entry name" value="HLH"/>
    <property type="match status" value="1"/>
</dbReference>
<keyword evidence="2" id="KW-0805">Transcription regulation</keyword>
<reference evidence="8 9" key="1">
    <citation type="journal article" date="2023" name="G3 (Bethesda)">
        <title>A chromosome-length genome assembly and annotation of blackberry (Rubus argutus, cv. 'Hillquist').</title>
        <authorList>
            <person name="Bruna T."/>
            <person name="Aryal R."/>
            <person name="Dudchenko O."/>
            <person name="Sargent D.J."/>
            <person name="Mead D."/>
            <person name="Buti M."/>
            <person name="Cavallini A."/>
            <person name="Hytonen T."/>
            <person name="Andres J."/>
            <person name="Pham M."/>
            <person name="Weisz D."/>
            <person name="Mascagni F."/>
            <person name="Usai G."/>
            <person name="Natali L."/>
            <person name="Bassil N."/>
            <person name="Fernandez G.E."/>
            <person name="Lomsadze A."/>
            <person name="Armour M."/>
            <person name="Olukolu B."/>
            <person name="Poorten T."/>
            <person name="Britton C."/>
            <person name="Davik J."/>
            <person name="Ashrafi H."/>
            <person name="Aiden E.L."/>
            <person name="Borodovsky M."/>
            <person name="Worthington M."/>
        </authorList>
    </citation>
    <scope>NUCLEOTIDE SEQUENCE [LARGE SCALE GENOMIC DNA]</scope>
    <source>
        <strain evidence="8">PI 553951</strain>
    </source>
</reference>
<dbReference type="Gene3D" id="4.10.280.10">
    <property type="entry name" value="Helix-loop-helix DNA-binding domain"/>
    <property type="match status" value="1"/>
</dbReference>
<dbReference type="GO" id="GO:0046983">
    <property type="term" value="F:protein dimerization activity"/>
    <property type="evidence" value="ECO:0007669"/>
    <property type="project" value="InterPro"/>
</dbReference>
<keyword evidence="3" id="KW-0804">Transcription</keyword>
<evidence type="ECO:0000256" key="1">
    <source>
        <dbReference type="ARBA" id="ARBA00004123"/>
    </source>
</evidence>
<evidence type="ECO:0000256" key="5">
    <source>
        <dbReference type="SAM" id="Coils"/>
    </source>
</evidence>